<keyword evidence="4" id="KW-0547">Nucleotide-binding</keyword>
<name>A0A8S1QKM2_PARPR</name>
<sequence>MDYEKIAVVIDNGQAYCKAGIAGDDQPRCCFSAIVGRPKDQGNLKGMDKEVAYVGDEAWAKQDVLELNYPIAKGIINNWDDMEKVWDHALFDELRVIPEDHPVLLTEAPMNPKENREKLIQILFEKFNVPSSYIAIQAVLSLYASGRTTGIVLDSGEGVTHTVPIAEGYFLQDSVLRIDLAGIDCTKYLVKIMEEQGLQFKSQFEMDIARRMKEQFCYVALDYEEEMKKYQESTANNRSCKLPDGNVIVIKDQRFRCPELMFKPSFIGLEIQGIHELTFQSIMKCDYYVRKDLFQNIVMSGGTTMFTGIPERLNKELTLLAPKQMKVKVVAPPERKLSVWIGGSILSSLSNFQDKWITKSEYNESGPAIVHRKCF</sequence>
<reference evidence="10" key="1">
    <citation type="submission" date="2021-01" db="EMBL/GenBank/DDBJ databases">
        <authorList>
            <consortium name="Genoscope - CEA"/>
            <person name="William W."/>
        </authorList>
    </citation>
    <scope>NUCLEOTIDE SEQUENCE</scope>
</reference>
<evidence type="ECO:0000256" key="4">
    <source>
        <dbReference type="ARBA" id="ARBA00022741"/>
    </source>
</evidence>
<evidence type="ECO:0008006" key="12">
    <source>
        <dbReference type="Google" id="ProtNLM"/>
    </source>
</evidence>
<dbReference type="GO" id="GO:0005524">
    <property type="term" value="F:ATP binding"/>
    <property type="evidence" value="ECO:0007669"/>
    <property type="project" value="UniProtKB-KW"/>
</dbReference>
<dbReference type="InterPro" id="IPR004000">
    <property type="entry name" value="Actin"/>
</dbReference>
<dbReference type="FunFam" id="3.30.420.40:FF:000148">
    <property type="entry name" value="Actin, alpha skeletal muscle"/>
    <property type="match status" value="1"/>
</dbReference>
<keyword evidence="11" id="KW-1185">Reference proteome</keyword>
<keyword evidence="7" id="KW-0206">Cytoskeleton</keyword>
<accession>A0A8S1QKM2</accession>
<evidence type="ECO:0000256" key="7">
    <source>
        <dbReference type="ARBA" id="ARBA00023212"/>
    </source>
</evidence>
<dbReference type="InterPro" id="IPR004001">
    <property type="entry name" value="Actin_CS"/>
</dbReference>
<evidence type="ECO:0000256" key="9">
    <source>
        <dbReference type="RuleBase" id="RU000487"/>
    </source>
</evidence>
<dbReference type="Pfam" id="PF00022">
    <property type="entry name" value="Actin"/>
    <property type="match status" value="1"/>
</dbReference>
<evidence type="ECO:0000256" key="2">
    <source>
        <dbReference type="ARBA" id="ARBA00006752"/>
    </source>
</evidence>
<dbReference type="FunFam" id="3.30.420.40:FF:000218">
    <property type="entry name" value="actin, alpha sarcomeric/skeletal-like"/>
    <property type="match status" value="1"/>
</dbReference>
<dbReference type="SMART" id="SM00268">
    <property type="entry name" value="ACTIN"/>
    <property type="match status" value="1"/>
</dbReference>
<dbReference type="Proteomes" id="UP000688137">
    <property type="component" value="Unassembled WGS sequence"/>
</dbReference>
<dbReference type="GO" id="GO:0016787">
    <property type="term" value="F:hydrolase activity"/>
    <property type="evidence" value="ECO:0007669"/>
    <property type="project" value="UniProtKB-KW"/>
</dbReference>
<evidence type="ECO:0000313" key="10">
    <source>
        <dbReference type="EMBL" id="CAD8116179.1"/>
    </source>
</evidence>
<dbReference type="PROSITE" id="PS01132">
    <property type="entry name" value="ACTINS_ACT_LIKE"/>
    <property type="match status" value="1"/>
</dbReference>
<evidence type="ECO:0000256" key="3">
    <source>
        <dbReference type="ARBA" id="ARBA00022490"/>
    </source>
</evidence>
<evidence type="ECO:0000256" key="5">
    <source>
        <dbReference type="ARBA" id="ARBA00022801"/>
    </source>
</evidence>
<keyword evidence="6" id="KW-0067">ATP-binding</keyword>
<evidence type="ECO:0000313" key="11">
    <source>
        <dbReference type="Proteomes" id="UP000688137"/>
    </source>
</evidence>
<dbReference type="PANTHER" id="PTHR11937">
    <property type="entry name" value="ACTIN"/>
    <property type="match status" value="1"/>
</dbReference>
<evidence type="ECO:0000256" key="1">
    <source>
        <dbReference type="ARBA" id="ARBA00004245"/>
    </source>
</evidence>
<comment type="subcellular location">
    <subcellularLocation>
        <location evidence="1">Cytoplasm</location>
        <location evidence="1">Cytoskeleton</location>
    </subcellularLocation>
</comment>
<keyword evidence="3" id="KW-0963">Cytoplasm</keyword>
<dbReference type="EMBL" id="CAJJDM010000179">
    <property type="protein sequence ID" value="CAD8116179.1"/>
    <property type="molecule type" value="Genomic_DNA"/>
</dbReference>
<evidence type="ECO:0000256" key="6">
    <source>
        <dbReference type="ARBA" id="ARBA00022840"/>
    </source>
</evidence>
<comment type="similarity">
    <text evidence="2 9">Belongs to the actin family.</text>
</comment>
<organism evidence="10 11">
    <name type="scientific">Paramecium primaurelia</name>
    <dbReference type="NCBI Taxonomy" id="5886"/>
    <lineage>
        <taxon>Eukaryota</taxon>
        <taxon>Sar</taxon>
        <taxon>Alveolata</taxon>
        <taxon>Ciliophora</taxon>
        <taxon>Intramacronucleata</taxon>
        <taxon>Oligohymenophorea</taxon>
        <taxon>Peniculida</taxon>
        <taxon>Parameciidae</taxon>
        <taxon>Paramecium</taxon>
    </lineage>
</organism>
<dbReference type="PROSITE" id="PS00432">
    <property type="entry name" value="ACTINS_2"/>
    <property type="match status" value="1"/>
</dbReference>
<dbReference type="OMA" id="CCFSAIV"/>
<comment type="catalytic activity">
    <reaction evidence="8">
        <text>ATP + H2O = ADP + phosphate + H(+)</text>
        <dbReference type="Rhea" id="RHEA:13065"/>
        <dbReference type="ChEBI" id="CHEBI:15377"/>
        <dbReference type="ChEBI" id="CHEBI:15378"/>
        <dbReference type="ChEBI" id="CHEBI:30616"/>
        <dbReference type="ChEBI" id="CHEBI:43474"/>
        <dbReference type="ChEBI" id="CHEBI:456216"/>
    </reaction>
</comment>
<evidence type="ECO:0000256" key="8">
    <source>
        <dbReference type="ARBA" id="ARBA00049360"/>
    </source>
</evidence>
<dbReference type="AlphaFoldDB" id="A0A8S1QKM2"/>
<keyword evidence="5" id="KW-0378">Hydrolase</keyword>
<dbReference type="FunFam" id="3.90.640.10:FF:000007">
    <property type="entry name" value="Actin like 7B"/>
    <property type="match status" value="1"/>
</dbReference>
<gene>
    <name evidence="10" type="ORF">PPRIM_AZ9-3.1.T1700004</name>
</gene>
<comment type="caution">
    <text evidence="10">The sequence shown here is derived from an EMBL/GenBank/DDBJ whole genome shotgun (WGS) entry which is preliminary data.</text>
</comment>
<dbReference type="GO" id="GO:0005856">
    <property type="term" value="C:cytoskeleton"/>
    <property type="evidence" value="ECO:0007669"/>
    <property type="project" value="UniProtKB-SubCell"/>
</dbReference>
<protein>
    <recommendedName>
        <fullName evidence="12">Actin</fullName>
    </recommendedName>
</protein>
<proteinExistence type="inferred from homology"/>
<dbReference type="InterPro" id="IPR020902">
    <property type="entry name" value="Actin/actin-like_CS"/>
</dbReference>